<gene>
    <name evidence="1" type="ORF">BJ085DRAFT_5764</name>
</gene>
<proteinExistence type="predicted"/>
<evidence type="ECO:0008006" key="3">
    <source>
        <dbReference type="Google" id="ProtNLM"/>
    </source>
</evidence>
<evidence type="ECO:0000313" key="2">
    <source>
        <dbReference type="Proteomes" id="UP000268162"/>
    </source>
</evidence>
<accession>A0A4P9ZWH6</accession>
<name>A0A4P9ZWH6_9FUNG</name>
<dbReference type="PANTHER" id="PTHR36182">
    <property type="entry name" value="PROTEIN, PUTATIVE (AFU_ORTHOLOGUE AFUA_6G10930)-RELATED"/>
    <property type="match status" value="1"/>
</dbReference>
<organism evidence="1 2">
    <name type="scientific">Dimargaris cristalligena</name>
    <dbReference type="NCBI Taxonomy" id="215637"/>
    <lineage>
        <taxon>Eukaryota</taxon>
        <taxon>Fungi</taxon>
        <taxon>Fungi incertae sedis</taxon>
        <taxon>Zoopagomycota</taxon>
        <taxon>Kickxellomycotina</taxon>
        <taxon>Dimargaritomycetes</taxon>
        <taxon>Dimargaritales</taxon>
        <taxon>Dimargaritaceae</taxon>
        <taxon>Dimargaris</taxon>
    </lineage>
</organism>
<dbReference type="Proteomes" id="UP000268162">
    <property type="component" value="Unassembled WGS sequence"/>
</dbReference>
<feature type="non-terminal residue" evidence="1">
    <location>
        <position position="1"/>
    </location>
</feature>
<dbReference type="AlphaFoldDB" id="A0A4P9ZWH6"/>
<dbReference type="EMBL" id="ML002416">
    <property type="protein sequence ID" value="RKP38016.1"/>
    <property type="molecule type" value="Genomic_DNA"/>
</dbReference>
<protein>
    <recommendedName>
        <fullName evidence="3">Chitin-binding type-4 domain-containing protein</fullName>
    </recommendedName>
</protein>
<reference evidence="2" key="1">
    <citation type="journal article" date="2018" name="Nat. Microbiol.">
        <title>Leveraging single-cell genomics to expand the fungal tree of life.</title>
        <authorList>
            <person name="Ahrendt S.R."/>
            <person name="Quandt C.A."/>
            <person name="Ciobanu D."/>
            <person name="Clum A."/>
            <person name="Salamov A."/>
            <person name="Andreopoulos B."/>
            <person name="Cheng J.F."/>
            <person name="Woyke T."/>
            <person name="Pelin A."/>
            <person name="Henrissat B."/>
            <person name="Reynolds N.K."/>
            <person name="Benny G.L."/>
            <person name="Smith M.E."/>
            <person name="James T.Y."/>
            <person name="Grigoriev I.V."/>
        </authorList>
    </citation>
    <scope>NUCLEOTIDE SEQUENCE [LARGE SCALE GENOMIC DNA]</scope>
    <source>
        <strain evidence="2">RSA 468</strain>
    </source>
</reference>
<dbReference type="Gene3D" id="2.70.50.70">
    <property type="match status" value="1"/>
</dbReference>
<feature type="non-terminal residue" evidence="1">
    <location>
        <position position="143"/>
    </location>
</feature>
<dbReference type="PANTHER" id="PTHR36182:SF1">
    <property type="entry name" value="PROTEIN, PUTATIVE (AFU_ORTHOLOGUE AFUA_6G10930)-RELATED"/>
    <property type="match status" value="1"/>
</dbReference>
<evidence type="ECO:0000313" key="1">
    <source>
        <dbReference type="EMBL" id="RKP38016.1"/>
    </source>
</evidence>
<sequence>DPDYLSSPIGSGGTEKYPLCHYMEPYAEPVATYKAGGSAEVKFSSLGATHNGGHCQFSLSYDNGVTFIAIHTIMNECPTLGGTLSIPIPSDAPAAEMAIFAWTWVNKTGNREFYMNCADVKIDGKVGGTLSGPEIVIANFPHG</sequence>
<dbReference type="STRING" id="215637.A0A4P9ZWH6"/>
<keyword evidence="2" id="KW-1185">Reference proteome</keyword>